<reference evidence="1" key="1">
    <citation type="submission" date="2021-01" db="EMBL/GenBank/DDBJ databases">
        <authorList>
            <person name="Kaushik A."/>
        </authorList>
    </citation>
    <scope>NUCLEOTIDE SEQUENCE</scope>
    <source>
        <strain evidence="1">AG3-T5</strain>
    </source>
</reference>
<evidence type="ECO:0000313" key="1">
    <source>
        <dbReference type="EMBL" id="CAE6451143.1"/>
    </source>
</evidence>
<sequence length="96" mass="10789">MFIPDFTAFASHCYHLLQVPQNSLTRLPYIRKYLYVSEATPLVAVTLCSLGMGMYLSQGSAGKRQPGAEISVQTSVEKDWHNADGVRETIQKELRK</sequence>
<organism evidence="1 2">
    <name type="scientific">Rhizoctonia solani</name>
    <dbReference type="NCBI Taxonomy" id="456999"/>
    <lineage>
        <taxon>Eukaryota</taxon>
        <taxon>Fungi</taxon>
        <taxon>Dikarya</taxon>
        <taxon>Basidiomycota</taxon>
        <taxon>Agaricomycotina</taxon>
        <taxon>Agaricomycetes</taxon>
        <taxon>Cantharellales</taxon>
        <taxon>Ceratobasidiaceae</taxon>
        <taxon>Rhizoctonia</taxon>
    </lineage>
</organism>
<accession>A0A8H3GIE1</accession>
<dbReference type="AlphaFoldDB" id="A0A8H3GIE1"/>
<protein>
    <submittedName>
        <fullName evidence="1">Uncharacterized protein</fullName>
    </submittedName>
</protein>
<gene>
    <name evidence="1" type="ORF">RDB_LOCUS127508</name>
</gene>
<name>A0A8H3GIE1_9AGAM</name>
<proteinExistence type="predicted"/>
<evidence type="ECO:0000313" key="2">
    <source>
        <dbReference type="Proteomes" id="UP000663841"/>
    </source>
</evidence>
<dbReference type="EMBL" id="CAJMWW010000148">
    <property type="protein sequence ID" value="CAE6451143.1"/>
    <property type="molecule type" value="Genomic_DNA"/>
</dbReference>
<dbReference type="Proteomes" id="UP000663841">
    <property type="component" value="Unassembled WGS sequence"/>
</dbReference>
<comment type="caution">
    <text evidence="1">The sequence shown here is derived from an EMBL/GenBank/DDBJ whole genome shotgun (WGS) entry which is preliminary data.</text>
</comment>